<dbReference type="Proteomes" id="UP001049176">
    <property type="component" value="Chromosome 3"/>
</dbReference>
<name>A0A9P7UWW2_9AGAR</name>
<feature type="compositionally biased region" description="Acidic residues" evidence="1">
    <location>
        <begin position="15"/>
        <end position="42"/>
    </location>
</feature>
<dbReference type="EMBL" id="CM032183">
    <property type="protein sequence ID" value="KAG7096171.1"/>
    <property type="molecule type" value="Genomic_DNA"/>
</dbReference>
<protein>
    <submittedName>
        <fullName evidence="2">Uncharacterized protein</fullName>
    </submittedName>
</protein>
<dbReference type="RefSeq" id="XP_043012641.1">
    <property type="nucleotide sequence ID" value="XM_043151545.1"/>
</dbReference>
<dbReference type="GeneID" id="66075920"/>
<evidence type="ECO:0000256" key="1">
    <source>
        <dbReference type="SAM" id="MobiDB-lite"/>
    </source>
</evidence>
<evidence type="ECO:0000313" key="3">
    <source>
        <dbReference type="Proteomes" id="UP001049176"/>
    </source>
</evidence>
<organism evidence="2 3">
    <name type="scientific">Marasmius oreades</name>
    <name type="common">fairy-ring Marasmius</name>
    <dbReference type="NCBI Taxonomy" id="181124"/>
    <lineage>
        <taxon>Eukaryota</taxon>
        <taxon>Fungi</taxon>
        <taxon>Dikarya</taxon>
        <taxon>Basidiomycota</taxon>
        <taxon>Agaricomycotina</taxon>
        <taxon>Agaricomycetes</taxon>
        <taxon>Agaricomycetidae</taxon>
        <taxon>Agaricales</taxon>
        <taxon>Marasmiineae</taxon>
        <taxon>Marasmiaceae</taxon>
        <taxon>Marasmius</taxon>
    </lineage>
</organism>
<dbReference type="OrthoDB" id="3048815at2759"/>
<dbReference type="KEGG" id="more:E1B28_006844"/>
<reference evidence="2" key="1">
    <citation type="journal article" date="2021" name="Genome Biol. Evol.">
        <title>The assembled and annotated genome of the fairy-ring fungus Marasmius oreades.</title>
        <authorList>
            <person name="Hiltunen M."/>
            <person name="Ament-Velasquez S.L."/>
            <person name="Johannesson H."/>
        </authorList>
    </citation>
    <scope>NUCLEOTIDE SEQUENCE</scope>
    <source>
        <strain evidence="2">03SP1</strain>
    </source>
</reference>
<accession>A0A9P7UWW2</accession>
<comment type="caution">
    <text evidence="2">The sequence shown here is derived from an EMBL/GenBank/DDBJ whole genome shotgun (WGS) entry which is preliminary data.</text>
</comment>
<gene>
    <name evidence="2" type="ORF">E1B28_006844</name>
</gene>
<sequence length="625" mass="69775">MPVESDIAQFLDIEAGVDEQEENDTDGEESDDDDFIVPDDDGGQTQQFTPVAHDNEGTAREEFDEFLGSLLNKRGKASTPASISNPIDPPGDMHMAKEAMINVRPPLWKRHKEYVICHFALMHSIANTSPSPISSIFFRSVNDGYVIVETMSPGQAAKLLAGHLSVLHGQPSQPEGINMTILDDKDTDTILDIPPGPLETPGTWARLIRHHSQPKKTIRGSTFDGDPCIIQEVRWPFVQALVIPYLEKFEAKLTVDVNDFGAERSFNGLHCVCTHVRYLRLLTGSLWCNEAKLFLASGHQFVLKHFPKVPCWEFYVGERVQSCRSGIEGIITSITSRGVEYSAKNGEICFGGWSILKDWRLGDYIRHYEGREGWVVKSHKRGVRVILKAGNSRVERVERFSGHINSFVATSPPYNWQSSLLIQPMTLNNQPSIGGEITAAWTFCCLWKWWEVVVWRGKYRGPSYRIFDVILSPQTASGMKFLLETTIVNSLSPRVVVNYDDVVDRKTLLPLHIIQAPAALAFRPGALYRHPAIYSLKSIVINPSPPSSRPVTPPPPPVVNNGTSVAWDPSYDGTETYPQALGPQWEGYHSSQRPFLVVPRSFTEGVNFTFSVKVTGESPVSTKAF</sequence>
<proteinExistence type="predicted"/>
<evidence type="ECO:0000313" key="2">
    <source>
        <dbReference type="EMBL" id="KAG7096171.1"/>
    </source>
</evidence>
<dbReference type="AlphaFoldDB" id="A0A9P7UWW2"/>
<feature type="region of interest" description="Disordered" evidence="1">
    <location>
        <begin position="1"/>
        <end position="47"/>
    </location>
</feature>
<keyword evidence="3" id="KW-1185">Reference proteome</keyword>